<gene>
    <name evidence="2" type="ORF">SEMRO_255_G100390.1</name>
</gene>
<protein>
    <submittedName>
        <fullName evidence="2">Uncharacterized protein</fullName>
    </submittedName>
</protein>
<dbReference type="Proteomes" id="UP001153069">
    <property type="component" value="Unassembled WGS sequence"/>
</dbReference>
<feature type="compositionally biased region" description="Low complexity" evidence="1">
    <location>
        <begin position="76"/>
        <end position="87"/>
    </location>
</feature>
<dbReference type="AlphaFoldDB" id="A0A9N8DSS8"/>
<evidence type="ECO:0000313" key="2">
    <source>
        <dbReference type="EMBL" id="CAB9506131.1"/>
    </source>
</evidence>
<organism evidence="2 3">
    <name type="scientific">Seminavis robusta</name>
    <dbReference type="NCBI Taxonomy" id="568900"/>
    <lineage>
        <taxon>Eukaryota</taxon>
        <taxon>Sar</taxon>
        <taxon>Stramenopiles</taxon>
        <taxon>Ochrophyta</taxon>
        <taxon>Bacillariophyta</taxon>
        <taxon>Bacillariophyceae</taxon>
        <taxon>Bacillariophycidae</taxon>
        <taxon>Naviculales</taxon>
        <taxon>Naviculaceae</taxon>
        <taxon>Seminavis</taxon>
    </lineage>
</organism>
<dbReference type="EMBL" id="CAICTM010000254">
    <property type="protein sequence ID" value="CAB9506131.1"/>
    <property type="molecule type" value="Genomic_DNA"/>
</dbReference>
<name>A0A9N8DSS8_9STRA</name>
<sequence length="213" mass="23949">MTVPNIIVVVQEDESDLDSVVTFTEEDLEMWEEIFVSTTPTGLLGLPRYPRRRPSVKTEKNSSKSRSPPGLPKRQASGLSLGSSSAANDEADEPLAPPREIEKIEDLRSSWVPSPPKRRATFVFKDSVFEYINVLDFSDDEDEDEPESTSLNTDESSPARRRRFHRSSQLVPPKPPRRQPSMSSEDEKVAVFFESRVGGMTRIMPRIPSARSA</sequence>
<feature type="region of interest" description="Disordered" evidence="1">
    <location>
        <begin position="46"/>
        <end position="101"/>
    </location>
</feature>
<accession>A0A9N8DSS8</accession>
<proteinExistence type="predicted"/>
<keyword evidence="3" id="KW-1185">Reference proteome</keyword>
<feature type="region of interest" description="Disordered" evidence="1">
    <location>
        <begin position="139"/>
        <end position="187"/>
    </location>
</feature>
<evidence type="ECO:0000256" key="1">
    <source>
        <dbReference type="SAM" id="MobiDB-lite"/>
    </source>
</evidence>
<evidence type="ECO:0000313" key="3">
    <source>
        <dbReference type="Proteomes" id="UP001153069"/>
    </source>
</evidence>
<comment type="caution">
    <text evidence="2">The sequence shown here is derived from an EMBL/GenBank/DDBJ whole genome shotgun (WGS) entry which is preliminary data.</text>
</comment>
<reference evidence="2" key="1">
    <citation type="submission" date="2020-06" db="EMBL/GenBank/DDBJ databases">
        <authorList>
            <consortium name="Plant Systems Biology data submission"/>
        </authorList>
    </citation>
    <scope>NUCLEOTIDE SEQUENCE</scope>
    <source>
        <strain evidence="2">D6</strain>
    </source>
</reference>